<organism evidence="2 3">
    <name type="scientific">Tessaracoccus flavescens</name>
    <dbReference type="NCBI Taxonomy" id="399497"/>
    <lineage>
        <taxon>Bacteria</taxon>
        <taxon>Bacillati</taxon>
        <taxon>Actinomycetota</taxon>
        <taxon>Actinomycetes</taxon>
        <taxon>Propionibacteriales</taxon>
        <taxon>Propionibacteriaceae</taxon>
        <taxon>Tessaracoccus</taxon>
    </lineage>
</organism>
<feature type="domain" description="FAD-dependent urate hydroxylase HpyO/Asp monooxygenase CreE-like FAD/NAD(P)-binding" evidence="1">
    <location>
        <begin position="4"/>
        <end position="150"/>
    </location>
</feature>
<dbReference type="PANTHER" id="PTHR40254">
    <property type="entry name" value="BLR0577 PROTEIN"/>
    <property type="match status" value="1"/>
</dbReference>
<gene>
    <name evidence="2" type="ORF">K8V15_05365</name>
</gene>
<dbReference type="PANTHER" id="PTHR40254:SF1">
    <property type="entry name" value="BLR0577 PROTEIN"/>
    <property type="match status" value="1"/>
</dbReference>
<evidence type="ECO:0000313" key="3">
    <source>
        <dbReference type="Proteomes" id="UP000712713"/>
    </source>
</evidence>
<dbReference type="AlphaFoldDB" id="A0A921EN29"/>
<reference evidence="2" key="2">
    <citation type="submission" date="2021-09" db="EMBL/GenBank/DDBJ databases">
        <authorList>
            <person name="Gilroy R."/>
        </authorList>
    </citation>
    <scope>NUCLEOTIDE SEQUENCE</scope>
    <source>
        <strain evidence="2">ChiGjej3B3-7470</strain>
    </source>
</reference>
<protein>
    <submittedName>
        <fullName evidence="2">FAD/NAD(P)-binding protein</fullName>
    </submittedName>
</protein>
<dbReference type="EMBL" id="DYZF01000130">
    <property type="protein sequence ID" value="HJE51393.1"/>
    <property type="molecule type" value="Genomic_DNA"/>
</dbReference>
<accession>A0A921EN29</accession>
<dbReference type="InterPro" id="IPR036188">
    <property type="entry name" value="FAD/NAD-bd_sf"/>
</dbReference>
<dbReference type="Gene3D" id="3.50.50.60">
    <property type="entry name" value="FAD/NAD(P)-binding domain"/>
    <property type="match status" value="1"/>
</dbReference>
<dbReference type="InterPro" id="IPR038732">
    <property type="entry name" value="HpyO/CreE_NAD-binding"/>
</dbReference>
<evidence type="ECO:0000259" key="1">
    <source>
        <dbReference type="Pfam" id="PF13454"/>
    </source>
</evidence>
<sequence>MRVAIIGAGPRGLFAVERLWAHHRAGVLDVVLFDPREPGHGAAYDPGQPSCLRLNVTSAVVSAGWPGEDQPPAFNEWRLDHGEVAPLDPFPPRARVGEYLRWFWAWLQDNAPDGATVAHRQERVTTLQREPRGWLVDGDRFDEVLLATGHESNWPGALGGPGVVPALPVAAWADSVPAGGSVAVRGAALTFIDAALAMTEGRGGRFEGDWRTGLSYVASGSEPAVIWPTSRTGLLMDPKPQPGTPLAVPDEDTMVEGRRAVSRARSRVAALRVVGDTASALAGAVIETTPVQPATGAVEAMRERLEVMAGAREPGAAWALGHAWRGLYDALRARFEGIDGGFAPFAQTAVQLERVAFGPPPINAAKILALLDAGIIDPSSLDGGPPREPDLVVDAVLAPPGVVPGSLLAELVGRGVLWSPEGRRGVAVGPDASCVRPDGSSVTGLALIGRGTEDVVIGNDTLNRSLHPAVDLWARRITAKEAP</sequence>
<dbReference type="Pfam" id="PF13454">
    <property type="entry name" value="NAD_binding_9"/>
    <property type="match status" value="1"/>
</dbReference>
<dbReference type="InterPro" id="IPR052189">
    <property type="entry name" value="L-asp_N-monooxygenase_NS-form"/>
</dbReference>
<dbReference type="SUPFAM" id="SSF51905">
    <property type="entry name" value="FAD/NAD(P)-binding domain"/>
    <property type="match status" value="1"/>
</dbReference>
<proteinExistence type="predicted"/>
<name>A0A921EN29_9ACTN</name>
<evidence type="ECO:0000313" key="2">
    <source>
        <dbReference type="EMBL" id="HJE51393.1"/>
    </source>
</evidence>
<reference evidence="2" key="1">
    <citation type="journal article" date="2021" name="PeerJ">
        <title>Extensive microbial diversity within the chicken gut microbiome revealed by metagenomics and culture.</title>
        <authorList>
            <person name="Gilroy R."/>
            <person name="Ravi A."/>
            <person name="Getino M."/>
            <person name="Pursley I."/>
            <person name="Horton D.L."/>
            <person name="Alikhan N.F."/>
            <person name="Baker D."/>
            <person name="Gharbi K."/>
            <person name="Hall N."/>
            <person name="Watson M."/>
            <person name="Adriaenssens E.M."/>
            <person name="Foster-Nyarko E."/>
            <person name="Jarju S."/>
            <person name="Secka A."/>
            <person name="Antonio M."/>
            <person name="Oren A."/>
            <person name="Chaudhuri R.R."/>
            <person name="La Ragione R."/>
            <person name="Hildebrand F."/>
            <person name="Pallen M.J."/>
        </authorList>
    </citation>
    <scope>NUCLEOTIDE SEQUENCE</scope>
    <source>
        <strain evidence="2">ChiGjej3B3-7470</strain>
    </source>
</reference>
<dbReference type="Proteomes" id="UP000712713">
    <property type="component" value="Unassembled WGS sequence"/>
</dbReference>
<comment type="caution">
    <text evidence="2">The sequence shown here is derived from an EMBL/GenBank/DDBJ whole genome shotgun (WGS) entry which is preliminary data.</text>
</comment>